<proteinExistence type="predicted"/>
<dbReference type="Proteomes" id="UP000515121">
    <property type="component" value="Unplaced"/>
</dbReference>
<dbReference type="OrthoDB" id="1001083at2759"/>
<dbReference type="InterPro" id="IPR053151">
    <property type="entry name" value="RNase_H-like"/>
</dbReference>
<dbReference type="InterPro" id="IPR002156">
    <property type="entry name" value="RNaseH_domain"/>
</dbReference>
<evidence type="ECO:0000259" key="1">
    <source>
        <dbReference type="Pfam" id="PF13456"/>
    </source>
</evidence>
<dbReference type="InterPro" id="IPR044730">
    <property type="entry name" value="RNase_H-like_dom_plant"/>
</dbReference>
<dbReference type="SUPFAM" id="SSF53098">
    <property type="entry name" value="Ribonuclease H-like"/>
    <property type="match status" value="1"/>
</dbReference>
<dbReference type="PANTHER" id="PTHR47723">
    <property type="entry name" value="OS05G0353850 PROTEIN"/>
    <property type="match status" value="1"/>
</dbReference>
<organism evidence="2 3">
    <name type="scientific">Durio zibethinus</name>
    <name type="common">Durian</name>
    <dbReference type="NCBI Taxonomy" id="66656"/>
    <lineage>
        <taxon>Eukaryota</taxon>
        <taxon>Viridiplantae</taxon>
        <taxon>Streptophyta</taxon>
        <taxon>Embryophyta</taxon>
        <taxon>Tracheophyta</taxon>
        <taxon>Spermatophyta</taxon>
        <taxon>Magnoliopsida</taxon>
        <taxon>eudicotyledons</taxon>
        <taxon>Gunneridae</taxon>
        <taxon>Pentapetalae</taxon>
        <taxon>rosids</taxon>
        <taxon>malvids</taxon>
        <taxon>Malvales</taxon>
        <taxon>Malvaceae</taxon>
        <taxon>Helicteroideae</taxon>
        <taxon>Durio</taxon>
    </lineage>
</organism>
<dbReference type="KEGG" id="dzi:111276376"/>
<dbReference type="GO" id="GO:0003676">
    <property type="term" value="F:nucleic acid binding"/>
    <property type="evidence" value="ECO:0007669"/>
    <property type="project" value="InterPro"/>
</dbReference>
<dbReference type="CDD" id="cd06222">
    <property type="entry name" value="RNase_H_like"/>
    <property type="match status" value="1"/>
</dbReference>
<dbReference type="Gene3D" id="3.30.420.10">
    <property type="entry name" value="Ribonuclease H-like superfamily/Ribonuclease H"/>
    <property type="match status" value="1"/>
</dbReference>
<dbReference type="InterPro" id="IPR036397">
    <property type="entry name" value="RNaseH_sf"/>
</dbReference>
<dbReference type="Pfam" id="PF13456">
    <property type="entry name" value="RVT_3"/>
    <property type="match status" value="1"/>
</dbReference>
<evidence type="ECO:0000313" key="3">
    <source>
        <dbReference type="RefSeq" id="XP_022717848.1"/>
    </source>
</evidence>
<protein>
    <submittedName>
        <fullName evidence="3">Uncharacterized protein LOC111276376</fullName>
    </submittedName>
</protein>
<dbReference type="GO" id="GO:0004523">
    <property type="term" value="F:RNA-DNA hybrid ribonuclease activity"/>
    <property type="evidence" value="ECO:0007669"/>
    <property type="project" value="InterPro"/>
</dbReference>
<reference evidence="3" key="1">
    <citation type="submission" date="2025-08" db="UniProtKB">
        <authorList>
            <consortium name="RefSeq"/>
        </authorList>
    </citation>
    <scope>IDENTIFICATION</scope>
    <source>
        <tissue evidence="3">Fruit stalk</tissue>
    </source>
</reference>
<evidence type="ECO:0000313" key="2">
    <source>
        <dbReference type="Proteomes" id="UP000515121"/>
    </source>
</evidence>
<name>A0A6P5WPR2_DURZI</name>
<dbReference type="RefSeq" id="XP_022717848.1">
    <property type="nucleotide sequence ID" value="XM_022862113.1"/>
</dbReference>
<keyword evidence="2" id="KW-1185">Reference proteome</keyword>
<feature type="domain" description="RNase H type-1" evidence="1">
    <location>
        <begin position="95"/>
        <end position="193"/>
    </location>
</feature>
<dbReference type="GeneID" id="111276376"/>
<dbReference type="PANTHER" id="PTHR47723:SF19">
    <property type="entry name" value="POLYNUCLEOTIDYL TRANSFERASE, RIBONUCLEASE H-LIKE SUPERFAMILY PROTEIN"/>
    <property type="match status" value="1"/>
</dbReference>
<sequence length="196" mass="22252">MPLCDNPKDFWLQAFMSIKQNVPLETFMLCLWTLWFSRNMCFHQGKCSTVRNLCGMARRMGEGRMGQEMQQEAVMTNTQQELWQPLGREEIKLKVDAAFVESSKEASLGAMCRDTTRKILLSTISKEARINNPLMAEICAIRWGLQAALEHGIESIIVDSDSLMAIKEIVQAIDSFFAGFNLIQDISLVQNDFFAS</sequence>
<dbReference type="AlphaFoldDB" id="A0A6P5WPR2"/>
<gene>
    <name evidence="3" type="primary">LOC111276376</name>
</gene>
<dbReference type="InterPro" id="IPR012337">
    <property type="entry name" value="RNaseH-like_sf"/>
</dbReference>
<accession>A0A6P5WPR2</accession>